<keyword evidence="4 8" id="KW-0812">Transmembrane</keyword>
<dbReference type="Gene3D" id="3.30.70.100">
    <property type="match status" value="1"/>
</dbReference>
<evidence type="ECO:0000313" key="12">
    <source>
        <dbReference type="EMBL" id="TDT16262.1"/>
    </source>
</evidence>
<comment type="similarity">
    <text evidence="2">Belongs to the MscS (TC 1.A.23) family.</text>
</comment>
<dbReference type="Gene3D" id="2.30.30.60">
    <property type="match status" value="1"/>
</dbReference>
<dbReference type="SUPFAM" id="SSF50182">
    <property type="entry name" value="Sm-like ribonucleoproteins"/>
    <property type="match status" value="1"/>
</dbReference>
<dbReference type="OrthoDB" id="9792218at2"/>
<dbReference type="AlphaFoldDB" id="A0A4R7HYG2"/>
<dbReference type="GO" id="GO:0008381">
    <property type="term" value="F:mechanosensitive monoatomic ion channel activity"/>
    <property type="evidence" value="ECO:0007669"/>
    <property type="project" value="InterPro"/>
</dbReference>
<keyword evidence="5 8" id="KW-1133">Transmembrane helix</keyword>
<evidence type="ECO:0000256" key="7">
    <source>
        <dbReference type="SAM" id="MobiDB-lite"/>
    </source>
</evidence>
<evidence type="ECO:0000259" key="9">
    <source>
        <dbReference type="Pfam" id="PF00924"/>
    </source>
</evidence>
<keyword evidence="3" id="KW-1003">Cell membrane</keyword>
<evidence type="ECO:0000256" key="6">
    <source>
        <dbReference type="ARBA" id="ARBA00023136"/>
    </source>
</evidence>
<name>A0A4R7HYG2_9ACTN</name>
<keyword evidence="13" id="KW-1185">Reference proteome</keyword>
<evidence type="ECO:0000313" key="13">
    <source>
        <dbReference type="Proteomes" id="UP000294558"/>
    </source>
</evidence>
<feature type="domain" description="Mechanosensitive ion channel transmembrane helices 2/3" evidence="11">
    <location>
        <begin position="74"/>
        <end position="112"/>
    </location>
</feature>
<gene>
    <name evidence="12" type="ORF">BDK89_1846</name>
</gene>
<dbReference type="Pfam" id="PF21082">
    <property type="entry name" value="MS_channel_3rd"/>
    <property type="match status" value="1"/>
</dbReference>
<dbReference type="RefSeq" id="WP_133868656.1">
    <property type="nucleotide sequence ID" value="NZ_SOAU01000001.1"/>
</dbReference>
<dbReference type="InterPro" id="IPR049142">
    <property type="entry name" value="MS_channel_1st"/>
</dbReference>
<evidence type="ECO:0000256" key="8">
    <source>
        <dbReference type="SAM" id="Phobius"/>
    </source>
</evidence>
<keyword evidence="6 8" id="KW-0472">Membrane</keyword>
<dbReference type="InterPro" id="IPR011014">
    <property type="entry name" value="MscS_channel_TM-2"/>
</dbReference>
<dbReference type="InterPro" id="IPR049278">
    <property type="entry name" value="MS_channel_C"/>
</dbReference>
<evidence type="ECO:0000256" key="4">
    <source>
        <dbReference type="ARBA" id="ARBA00022692"/>
    </source>
</evidence>
<dbReference type="InterPro" id="IPR006685">
    <property type="entry name" value="MscS_channel_2nd"/>
</dbReference>
<evidence type="ECO:0000256" key="5">
    <source>
        <dbReference type="ARBA" id="ARBA00022989"/>
    </source>
</evidence>
<comment type="caution">
    <text evidence="12">The sequence shown here is derived from an EMBL/GenBank/DDBJ whole genome shotgun (WGS) entry which is preliminary data.</text>
</comment>
<feature type="transmembrane region" description="Helical" evidence="8">
    <location>
        <begin position="64"/>
        <end position="84"/>
    </location>
</feature>
<accession>A0A4R7HYG2</accession>
<dbReference type="InterPro" id="IPR045275">
    <property type="entry name" value="MscS_archaea/bacteria_type"/>
</dbReference>
<evidence type="ECO:0000256" key="3">
    <source>
        <dbReference type="ARBA" id="ARBA00022475"/>
    </source>
</evidence>
<proteinExistence type="inferred from homology"/>
<dbReference type="GO" id="GO:0005886">
    <property type="term" value="C:plasma membrane"/>
    <property type="evidence" value="ECO:0007669"/>
    <property type="project" value="UniProtKB-SubCell"/>
</dbReference>
<dbReference type="PANTHER" id="PTHR30221">
    <property type="entry name" value="SMALL-CONDUCTANCE MECHANOSENSITIVE CHANNEL"/>
    <property type="match status" value="1"/>
</dbReference>
<dbReference type="Pfam" id="PF21088">
    <property type="entry name" value="MS_channel_1st"/>
    <property type="match status" value="1"/>
</dbReference>
<organism evidence="12 13">
    <name type="scientific">Ilumatobacter fluminis</name>
    <dbReference type="NCBI Taxonomy" id="467091"/>
    <lineage>
        <taxon>Bacteria</taxon>
        <taxon>Bacillati</taxon>
        <taxon>Actinomycetota</taxon>
        <taxon>Acidimicrobiia</taxon>
        <taxon>Acidimicrobiales</taxon>
        <taxon>Ilumatobacteraceae</taxon>
        <taxon>Ilumatobacter</taxon>
    </lineage>
</organism>
<dbReference type="InterPro" id="IPR023408">
    <property type="entry name" value="MscS_beta-dom_sf"/>
</dbReference>
<feature type="transmembrane region" description="Helical" evidence="8">
    <location>
        <begin position="96"/>
        <end position="119"/>
    </location>
</feature>
<protein>
    <submittedName>
        <fullName evidence="12">Mechanosensitive ion channel-like protein</fullName>
    </submittedName>
</protein>
<dbReference type="PANTHER" id="PTHR30221:SF20">
    <property type="entry name" value="SMALL-CONDUCTANCE MECHANOSENSITIVE CHANNEL"/>
    <property type="match status" value="1"/>
</dbReference>
<evidence type="ECO:0000259" key="10">
    <source>
        <dbReference type="Pfam" id="PF21082"/>
    </source>
</evidence>
<feature type="domain" description="Mechanosensitive ion channel MscS" evidence="9">
    <location>
        <begin position="114"/>
        <end position="176"/>
    </location>
</feature>
<comment type="subcellular location">
    <subcellularLocation>
        <location evidence="1">Cell membrane</location>
        <topology evidence="1">Multi-pass membrane protein</topology>
    </subcellularLocation>
</comment>
<feature type="transmembrane region" description="Helical" evidence="8">
    <location>
        <begin position="31"/>
        <end position="52"/>
    </location>
</feature>
<evidence type="ECO:0000256" key="2">
    <source>
        <dbReference type="ARBA" id="ARBA00008017"/>
    </source>
</evidence>
<dbReference type="Proteomes" id="UP000294558">
    <property type="component" value="Unassembled WGS sequence"/>
</dbReference>
<feature type="domain" description="Mechanosensitive ion channel MscS C-terminal" evidence="10">
    <location>
        <begin position="187"/>
        <end position="270"/>
    </location>
</feature>
<evidence type="ECO:0000256" key="1">
    <source>
        <dbReference type="ARBA" id="ARBA00004651"/>
    </source>
</evidence>
<dbReference type="InterPro" id="IPR011066">
    <property type="entry name" value="MscS_channel_C_sf"/>
</dbReference>
<dbReference type="SUPFAM" id="SSF82689">
    <property type="entry name" value="Mechanosensitive channel protein MscS (YggB), C-terminal domain"/>
    <property type="match status" value="1"/>
</dbReference>
<dbReference type="Gene3D" id="1.10.287.1260">
    <property type="match status" value="1"/>
</dbReference>
<dbReference type="Pfam" id="PF00924">
    <property type="entry name" value="MS_channel_2nd"/>
    <property type="match status" value="1"/>
</dbReference>
<dbReference type="SUPFAM" id="SSF82861">
    <property type="entry name" value="Mechanosensitive channel protein MscS (YggB), transmembrane region"/>
    <property type="match status" value="1"/>
</dbReference>
<dbReference type="InterPro" id="IPR010920">
    <property type="entry name" value="LSM_dom_sf"/>
</dbReference>
<reference evidence="12 13" key="1">
    <citation type="submission" date="2019-03" db="EMBL/GenBank/DDBJ databases">
        <title>Sequencing the genomes of 1000 actinobacteria strains.</title>
        <authorList>
            <person name="Klenk H.-P."/>
        </authorList>
    </citation>
    <scope>NUCLEOTIDE SEQUENCE [LARGE SCALE GENOMIC DNA]</scope>
    <source>
        <strain evidence="12 13">DSM 18936</strain>
    </source>
</reference>
<evidence type="ECO:0000259" key="11">
    <source>
        <dbReference type="Pfam" id="PF21088"/>
    </source>
</evidence>
<feature type="region of interest" description="Disordered" evidence="7">
    <location>
        <begin position="283"/>
        <end position="325"/>
    </location>
</feature>
<dbReference type="EMBL" id="SOAU01000001">
    <property type="protein sequence ID" value="TDT16262.1"/>
    <property type="molecule type" value="Genomic_DNA"/>
</dbReference>
<sequence>MHLAGLLVSTLPEPPDVEEVIDTDGLTGSDWLQAGGIFVGSIVVAVIVNRIVRAVMRRSVANEFAVIITARLCAYTVFAVGLVYSMSSLGVRVGPLLGALGITTLVLALALQSVAENFVGGLILQARRPFTIGDTVELDDHVGVVTDIDSRTTVMRGLDGTMIRIPNGDVLKNPIVTLTRERLRRSELVVGVAYDSNLERATEVLLEAVGRVERIVDVPEPMVLLTQFGESTIDITIYYWHRSEVPAELAATHDLMLAVHQALADAGITIAFPQMVVWPGHDADGDPYGRHPGPVYSEQPHAPPPAPEPASKRDVERRRRRFSRR</sequence>